<dbReference type="PROSITE" id="PS50181">
    <property type="entry name" value="FBOX"/>
    <property type="match status" value="1"/>
</dbReference>
<evidence type="ECO:0000313" key="2">
    <source>
        <dbReference type="EMBL" id="GMT27397.1"/>
    </source>
</evidence>
<dbReference type="InterPro" id="IPR001810">
    <property type="entry name" value="F-box_dom"/>
</dbReference>
<organism evidence="2 3">
    <name type="scientific">Pristionchus fissidentatus</name>
    <dbReference type="NCBI Taxonomy" id="1538716"/>
    <lineage>
        <taxon>Eukaryota</taxon>
        <taxon>Metazoa</taxon>
        <taxon>Ecdysozoa</taxon>
        <taxon>Nematoda</taxon>
        <taxon>Chromadorea</taxon>
        <taxon>Rhabditida</taxon>
        <taxon>Rhabditina</taxon>
        <taxon>Diplogasteromorpha</taxon>
        <taxon>Diplogasteroidea</taxon>
        <taxon>Neodiplogasteridae</taxon>
        <taxon>Pristionchus</taxon>
    </lineage>
</organism>
<accession>A0AAV5W6D3</accession>
<dbReference type="AlphaFoldDB" id="A0AAV5W6D3"/>
<feature type="non-terminal residue" evidence="2">
    <location>
        <position position="92"/>
    </location>
</feature>
<dbReference type="Proteomes" id="UP001432322">
    <property type="component" value="Unassembled WGS sequence"/>
</dbReference>
<comment type="caution">
    <text evidence="2">The sequence shown here is derived from an EMBL/GenBank/DDBJ whole genome shotgun (WGS) entry which is preliminary data.</text>
</comment>
<reference evidence="2" key="1">
    <citation type="submission" date="2023-10" db="EMBL/GenBank/DDBJ databases">
        <title>Genome assembly of Pristionchus species.</title>
        <authorList>
            <person name="Yoshida K."/>
            <person name="Sommer R.J."/>
        </authorList>
    </citation>
    <scope>NUCLEOTIDE SEQUENCE</scope>
    <source>
        <strain evidence="2">RS5133</strain>
    </source>
</reference>
<keyword evidence="3" id="KW-1185">Reference proteome</keyword>
<proteinExistence type="predicted"/>
<protein>
    <recommendedName>
        <fullName evidence="1">F-box domain-containing protein</fullName>
    </recommendedName>
</protein>
<dbReference type="EMBL" id="BTSY01000005">
    <property type="protein sequence ID" value="GMT27397.1"/>
    <property type="molecule type" value="Genomic_DNA"/>
</dbReference>
<feature type="non-terminal residue" evidence="2">
    <location>
        <position position="1"/>
    </location>
</feature>
<evidence type="ECO:0000313" key="3">
    <source>
        <dbReference type="Proteomes" id="UP001432322"/>
    </source>
</evidence>
<gene>
    <name evidence="2" type="ORF">PFISCL1PPCAC_18694</name>
</gene>
<sequence>LPKEILQKIIVPLDWKDRKEIRESCKELESVVAQCPYPETHCVFFRQNGAIMDVSVGPFGNNSLPLTQLPEFLKAARRIFSHTGLKSVTFQV</sequence>
<name>A0AAV5W6D3_9BILA</name>
<evidence type="ECO:0000259" key="1">
    <source>
        <dbReference type="PROSITE" id="PS50181"/>
    </source>
</evidence>
<feature type="domain" description="F-box" evidence="1">
    <location>
        <begin position="1"/>
        <end position="48"/>
    </location>
</feature>